<gene>
    <name evidence="2" type="ORF">GMARGA_LOCUS737</name>
</gene>
<comment type="caution">
    <text evidence="2">The sequence shown here is derived from an EMBL/GenBank/DDBJ whole genome shotgun (WGS) entry which is preliminary data.</text>
</comment>
<name>A0ABM8VXC4_GIGMA</name>
<protein>
    <submittedName>
        <fullName evidence="2">15230_t:CDS:1</fullName>
    </submittedName>
</protein>
<dbReference type="EMBL" id="CAJVQB010000141">
    <property type="protein sequence ID" value="CAG8470174.1"/>
    <property type="molecule type" value="Genomic_DNA"/>
</dbReference>
<feature type="non-terminal residue" evidence="2">
    <location>
        <position position="114"/>
    </location>
</feature>
<proteinExistence type="predicted"/>
<keyword evidence="3" id="KW-1185">Reference proteome</keyword>
<evidence type="ECO:0000313" key="2">
    <source>
        <dbReference type="EMBL" id="CAG8470174.1"/>
    </source>
</evidence>
<evidence type="ECO:0000313" key="3">
    <source>
        <dbReference type="Proteomes" id="UP000789901"/>
    </source>
</evidence>
<accession>A0ABM8VXC4</accession>
<feature type="compositionally biased region" description="Polar residues" evidence="1">
    <location>
        <begin position="38"/>
        <end position="50"/>
    </location>
</feature>
<sequence length="114" mass="13386">MYGNIHTAYKKALHKVLQDKTKSQYLFELLEDFAKNNDNQFESDNSQEFDSLNDEKENNNSTILHIQNLKIHHSKGHPKGTKYLKSAYEISKPMANQYRCKKYSSLGHYQKNCK</sequence>
<feature type="region of interest" description="Disordered" evidence="1">
    <location>
        <begin position="38"/>
        <end position="57"/>
    </location>
</feature>
<reference evidence="2 3" key="1">
    <citation type="submission" date="2021-06" db="EMBL/GenBank/DDBJ databases">
        <authorList>
            <person name="Kallberg Y."/>
            <person name="Tangrot J."/>
            <person name="Rosling A."/>
        </authorList>
    </citation>
    <scope>NUCLEOTIDE SEQUENCE [LARGE SCALE GENOMIC DNA]</scope>
    <source>
        <strain evidence="2 3">120-4 pot B 10/14</strain>
    </source>
</reference>
<dbReference type="Proteomes" id="UP000789901">
    <property type="component" value="Unassembled WGS sequence"/>
</dbReference>
<organism evidence="2 3">
    <name type="scientific">Gigaspora margarita</name>
    <dbReference type="NCBI Taxonomy" id="4874"/>
    <lineage>
        <taxon>Eukaryota</taxon>
        <taxon>Fungi</taxon>
        <taxon>Fungi incertae sedis</taxon>
        <taxon>Mucoromycota</taxon>
        <taxon>Glomeromycotina</taxon>
        <taxon>Glomeromycetes</taxon>
        <taxon>Diversisporales</taxon>
        <taxon>Gigasporaceae</taxon>
        <taxon>Gigaspora</taxon>
    </lineage>
</organism>
<evidence type="ECO:0000256" key="1">
    <source>
        <dbReference type="SAM" id="MobiDB-lite"/>
    </source>
</evidence>